<feature type="domain" description="XPG N-terminal" evidence="5">
    <location>
        <begin position="1"/>
        <end position="104"/>
    </location>
</feature>
<dbReference type="InterPro" id="IPR006084">
    <property type="entry name" value="XPG/Rad2"/>
</dbReference>
<dbReference type="SUPFAM" id="SSF47807">
    <property type="entry name" value="5' to 3' exonuclease, C-terminal subdomain"/>
    <property type="match status" value="1"/>
</dbReference>
<dbReference type="InterPro" id="IPR006086">
    <property type="entry name" value="XPG-I_dom"/>
</dbReference>
<dbReference type="Pfam" id="PF00752">
    <property type="entry name" value="XPG_N"/>
    <property type="match status" value="1"/>
</dbReference>
<evidence type="ECO:0000256" key="2">
    <source>
        <dbReference type="ARBA" id="ARBA00022801"/>
    </source>
</evidence>
<dbReference type="PANTHER" id="PTHR11081">
    <property type="entry name" value="FLAP ENDONUCLEASE FAMILY MEMBER"/>
    <property type="match status" value="1"/>
</dbReference>
<dbReference type="RefSeq" id="XP_001882673.1">
    <property type="nucleotide sequence ID" value="XM_001882638.1"/>
</dbReference>
<dbReference type="CDD" id="cd09870">
    <property type="entry name" value="PIN_YEN1"/>
    <property type="match status" value="1"/>
</dbReference>
<protein>
    <submittedName>
        <fullName evidence="6">Predicted protein</fullName>
    </submittedName>
</protein>
<dbReference type="AlphaFoldDB" id="B0DFA5"/>
<keyword evidence="2" id="KW-0378">Hydrolase</keyword>
<keyword evidence="1" id="KW-0540">Nuclease</keyword>
<dbReference type="InterPro" id="IPR029060">
    <property type="entry name" value="PIN-like_dom_sf"/>
</dbReference>
<feature type="domain" description="XPG-I" evidence="4">
    <location>
        <begin position="117"/>
        <end position="193"/>
    </location>
</feature>
<dbReference type="Gene3D" id="1.10.150.20">
    <property type="entry name" value="5' to 3' exonuclease, C-terminal subdomain"/>
    <property type="match status" value="1"/>
</dbReference>
<dbReference type="GO" id="GO:0008821">
    <property type="term" value="F:crossover junction DNA endonuclease activity"/>
    <property type="evidence" value="ECO:0007669"/>
    <property type="project" value="InterPro"/>
</dbReference>
<evidence type="ECO:0000259" key="5">
    <source>
        <dbReference type="SMART" id="SM00485"/>
    </source>
</evidence>
<dbReference type="InterPro" id="IPR006085">
    <property type="entry name" value="XPG_DNA_repair_N"/>
</dbReference>
<dbReference type="KEGG" id="lbc:LACBIDRAFT_299727"/>
<dbReference type="PRINTS" id="PR00853">
    <property type="entry name" value="XPGRADSUPER"/>
</dbReference>
<dbReference type="GO" id="GO:0006281">
    <property type="term" value="P:DNA repair"/>
    <property type="evidence" value="ECO:0007669"/>
    <property type="project" value="UniProtKB-ARBA"/>
</dbReference>
<keyword evidence="7" id="KW-1185">Reference proteome</keyword>
<gene>
    <name evidence="6" type="ORF">LACBIDRAFT_299727</name>
</gene>
<dbReference type="EMBL" id="DS547107">
    <property type="protein sequence ID" value="EDR06826.1"/>
    <property type="molecule type" value="Genomic_DNA"/>
</dbReference>
<dbReference type="InterPro" id="IPR036279">
    <property type="entry name" value="5-3_exonuclease_C_sf"/>
</dbReference>
<evidence type="ECO:0000313" key="7">
    <source>
        <dbReference type="Proteomes" id="UP000001194"/>
    </source>
</evidence>
<dbReference type="SUPFAM" id="SSF88723">
    <property type="entry name" value="PIN domain-like"/>
    <property type="match status" value="1"/>
</dbReference>
<dbReference type="OrthoDB" id="2148513at2759"/>
<dbReference type="InterPro" id="IPR037316">
    <property type="entry name" value="Yen1_H3TH"/>
</dbReference>
<reference evidence="6 7" key="1">
    <citation type="journal article" date="2008" name="Nature">
        <title>The genome of Laccaria bicolor provides insights into mycorrhizal symbiosis.</title>
        <authorList>
            <person name="Martin F."/>
            <person name="Aerts A."/>
            <person name="Ahren D."/>
            <person name="Brun A."/>
            <person name="Danchin E.G.J."/>
            <person name="Duchaussoy F."/>
            <person name="Gibon J."/>
            <person name="Kohler A."/>
            <person name="Lindquist E."/>
            <person name="Pereda V."/>
            <person name="Salamov A."/>
            <person name="Shapiro H.J."/>
            <person name="Wuyts J."/>
            <person name="Blaudez D."/>
            <person name="Buee M."/>
            <person name="Brokstein P."/>
            <person name="Canbaeck B."/>
            <person name="Cohen D."/>
            <person name="Courty P.E."/>
            <person name="Coutinho P.M."/>
            <person name="Delaruelle C."/>
            <person name="Detter J.C."/>
            <person name="Deveau A."/>
            <person name="DiFazio S."/>
            <person name="Duplessis S."/>
            <person name="Fraissinet-Tachet L."/>
            <person name="Lucic E."/>
            <person name="Frey-Klett P."/>
            <person name="Fourrey C."/>
            <person name="Feussner I."/>
            <person name="Gay G."/>
            <person name="Grimwood J."/>
            <person name="Hoegger P.J."/>
            <person name="Jain P."/>
            <person name="Kilaru S."/>
            <person name="Labbe J."/>
            <person name="Lin Y.C."/>
            <person name="Legue V."/>
            <person name="Le Tacon F."/>
            <person name="Marmeisse R."/>
            <person name="Melayah D."/>
            <person name="Montanini B."/>
            <person name="Muratet M."/>
            <person name="Nehls U."/>
            <person name="Niculita-Hirzel H."/>
            <person name="Oudot-Le Secq M.P."/>
            <person name="Peter M."/>
            <person name="Quesneville H."/>
            <person name="Rajashekar B."/>
            <person name="Reich M."/>
            <person name="Rouhier N."/>
            <person name="Schmutz J."/>
            <person name="Yin T."/>
            <person name="Chalot M."/>
            <person name="Henrissat B."/>
            <person name="Kuees U."/>
            <person name="Lucas S."/>
            <person name="Van de Peer Y."/>
            <person name="Podila G.K."/>
            <person name="Polle A."/>
            <person name="Pukkila P.J."/>
            <person name="Richardson P.M."/>
            <person name="Rouze P."/>
            <person name="Sanders I.R."/>
            <person name="Stajich J.E."/>
            <person name="Tunlid A."/>
            <person name="Tuskan G."/>
            <person name="Grigoriev I.V."/>
        </authorList>
    </citation>
    <scope>NUCLEOTIDE SEQUENCE [LARGE SCALE GENOMIC DNA]</scope>
    <source>
        <strain evidence="7">S238N-H82 / ATCC MYA-4686</strain>
    </source>
</reference>
<proteinExistence type="predicted"/>
<dbReference type="PANTHER" id="PTHR11081:SF75">
    <property type="entry name" value="ENDONUCLEASE, PUTATIVE (AFU_ORTHOLOGUE AFUA_3G13260)-RELATED"/>
    <property type="match status" value="1"/>
</dbReference>
<name>B0DFA5_LACBS</name>
<dbReference type="CDD" id="cd09906">
    <property type="entry name" value="H3TH_YEN1"/>
    <property type="match status" value="1"/>
</dbReference>
<dbReference type="STRING" id="486041.B0DFA5"/>
<dbReference type="GO" id="GO:0017108">
    <property type="term" value="F:5'-flap endonuclease activity"/>
    <property type="evidence" value="ECO:0007669"/>
    <property type="project" value="TreeGrafter"/>
</dbReference>
<dbReference type="SMART" id="SM00484">
    <property type="entry name" value="XPGI"/>
    <property type="match status" value="1"/>
</dbReference>
<evidence type="ECO:0000256" key="1">
    <source>
        <dbReference type="ARBA" id="ARBA00022722"/>
    </source>
</evidence>
<feature type="region of interest" description="Disordered" evidence="3">
    <location>
        <begin position="513"/>
        <end position="537"/>
    </location>
</feature>
<evidence type="ECO:0000313" key="6">
    <source>
        <dbReference type="EMBL" id="EDR06826.1"/>
    </source>
</evidence>
<dbReference type="HOGENOM" id="CLU_007575_3_1_1"/>
<evidence type="ECO:0000256" key="3">
    <source>
        <dbReference type="SAM" id="MobiDB-lite"/>
    </source>
</evidence>
<dbReference type="Pfam" id="PF00867">
    <property type="entry name" value="XPG_I"/>
    <property type="match status" value="1"/>
</dbReference>
<evidence type="ECO:0000259" key="4">
    <source>
        <dbReference type="SMART" id="SM00484"/>
    </source>
</evidence>
<dbReference type="GeneID" id="6078220"/>
<dbReference type="Proteomes" id="UP000001194">
    <property type="component" value="Unassembled WGS sequence"/>
</dbReference>
<sequence>MGVPGLSEILEPARREQTLTKFALTEGFQLNPHGDNMVRVGVDVSVWICQAQAAAHSQTGENPGLRTIFYRICHLLANSILPVFVEDGPGRPRVKRGVNVKADKPHWMEHYVEDFAREAGCPIYRAPAEAEAELAQLTAHGLIEAVLTTDFDVFLFGGTCMIKPPNIKADGDKIIYYNSTDIQDLASLTRAKLIFIAILSGGDYDQIGLPGCGSKIAYQLAQGGLADSLFEAATKLAQDELQDFLNDWRNKLANELLYDPHGVMGMKHPALAQNIPLDFPKLDILRLYTHPLTSWSEHGNGPDTTSWGLHQLNLAKLAVLCEKSFSWGSAGVIVPRFCMNVWPAAVMRMLLNPIDTPGSVDRHLTRSSLFRIAREKIGPGGPNSGATVPGFSVETATLALIRETVSNLNEDIRRKALQQQRPPQYFWIPLTILKARVPNLLNEYNARTRKKKSKPNRPRRIYTDSDEGVVMSMAPDAGALSTRANPATAPNSAALASHMGPLAQDDEQVMSPMPVVSSSHADPPPLAGSSQNPLVVDEGDSAHTHEYNQARHGLKRKRVMLDFIDLT</sequence>
<accession>B0DFA5</accession>
<dbReference type="Gene3D" id="3.40.50.1010">
    <property type="entry name" value="5'-nuclease"/>
    <property type="match status" value="2"/>
</dbReference>
<organism evidence="7">
    <name type="scientific">Laccaria bicolor (strain S238N-H82 / ATCC MYA-4686)</name>
    <name type="common">Bicoloured deceiver</name>
    <name type="synonym">Laccaria laccata var. bicolor</name>
    <dbReference type="NCBI Taxonomy" id="486041"/>
    <lineage>
        <taxon>Eukaryota</taxon>
        <taxon>Fungi</taxon>
        <taxon>Dikarya</taxon>
        <taxon>Basidiomycota</taxon>
        <taxon>Agaricomycotina</taxon>
        <taxon>Agaricomycetes</taxon>
        <taxon>Agaricomycetidae</taxon>
        <taxon>Agaricales</taxon>
        <taxon>Agaricineae</taxon>
        <taxon>Hydnangiaceae</taxon>
        <taxon>Laccaria</taxon>
    </lineage>
</organism>
<dbReference type="SMART" id="SM00485">
    <property type="entry name" value="XPGN"/>
    <property type="match status" value="1"/>
</dbReference>
<dbReference type="InParanoid" id="B0DFA5"/>